<sequence length="91" mass="10152">MKTQYKDKLFKNESDQRAVGQVFHCYKRPQLLVYVSSIGVADAGEVGQFAETNMVAEGVGRGDKLQYLRCFHAPEAGRKPVGGDVWCRRTG</sequence>
<protein>
    <submittedName>
        <fullName evidence="1">Uncharacterized protein</fullName>
    </submittedName>
</protein>
<reference evidence="1 2" key="1">
    <citation type="submission" date="2014-08" db="EMBL/GenBank/DDBJ databases">
        <title>Whole genome shotgun sequence of Rhizobium rubi NBRC 13261.</title>
        <authorList>
            <person name="Katano-Makiyama Y."/>
            <person name="Hosoyama A."/>
            <person name="Hashimoto M."/>
            <person name="Hosoyama Y."/>
            <person name="Noguchi M."/>
            <person name="Tsuchikane K."/>
            <person name="Uohara A."/>
            <person name="Ohji S."/>
            <person name="Ichikawa N."/>
            <person name="Kimura A."/>
            <person name="Yamazoe A."/>
            <person name="Fujita N."/>
        </authorList>
    </citation>
    <scope>NUCLEOTIDE SEQUENCE [LARGE SCALE GENOMIC DNA]</scope>
    <source>
        <strain evidence="1 2">NBRC 13261</strain>
    </source>
</reference>
<dbReference type="AlphaFoldDB" id="A0A081CVZ2"/>
<evidence type="ECO:0000313" key="2">
    <source>
        <dbReference type="Proteomes" id="UP000028701"/>
    </source>
</evidence>
<gene>
    <name evidence="1" type="ORF">RRU01S_14_00590</name>
</gene>
<accession>A0A081CVZ2</accession>
<proteinExistence type="predicted"/>
<evidence type="ECO:0000313" key="1">
    <source>
        <dbReference type="EMBL" id="GAK70838.1"/>
    </source>
</evidence>
<dbReference type="EMBL" id="BBJU01000014">
    <property type="protein sequence ID" value="GAK70838.1"/>
    <property type="molecule type" value="Genomic_DNA"/>
</dbReference>
<name>A0A081CVZ2_9HYPH</name>
<organism evidence="1 2">
    <name type="scientific">Agrobacterium rubi TR3 = NBRC 13261</name>
    <dbReference type="NCBI Taxonomy" id="1368415"/>
    <lineage>
        <taxon>Bacteria</taxon>
        <taxon>Pseudomonadati</taxon>
        <taxon>Pseudomonadota</taxon>
        <taxon>Alphaproteobacteria</taxon>
        <taxon>Hyphomicrobiales</taxon>
        <taxon>Rhizobiaceae</taxon>
        <taxon>Rhizobium/Agrobacterium group</taxon>
        <taxon>Agrobacterium</taxon>
    </lineage>
</organism>
<comment type="caution">
    <text evidence="1">The sequence shown here is derived from an EMBL/GenBank/DDBJ whole genome shotgun (WGS) entry which is preliminary data.</text>
</comment>
<dbReference type="Proteomes" id="UP000028701">
    <property type="component" value="Unassembled WGS sequence"/>
</dbReference>